<dbReference type="AlphaFoldDB" id="A0A511X8K4"/>
<dbReference type="RefSeq" id="WP_084440532.1">
    <property type="nucleotide sequence ID" value="NZ_AUBI01000006.1"/>
</dbReference>
<dbReference type="Gene3D" id="2.40.10.340">
    <property type="entry name" value="Rod shape-determining protein MreC, domain 1"/>
    <property type="match status" value="1"/>
</dbReference>
<keyword evidence="9" id="KW-1185">Reference proteome</keyword>
<organism evidence="8 9">
    <name type="scientific">Acetobacter nitrogenifigens DSM 23921 = NBRC 105050</name>
    <dbReference type="NCBI Taxonomy" id="1120919"/>
    <lineage>
        <taxon>Bacteria</taxon>
        <taxon>Pseudomonadati</taxon>
        <taxon>Pseudomonadota</taxon>
        <taxon>Alphaproteobacteria</taxon>
        <taxon>Acetobacterales</taxon>
        <taxon>Acetobacteraceae</taxon>
        <taxon>Acetobacter</taxon>
    </lineage>
</organism>
<dbReference type="InterPro" id="IPR042177">
    <property type="entry name" value="Cell/Rod_1"/>
</dbReference>
<keyword evidence="6" id="KW-0812">Transmembrane</keyword>
<sequence length="384" mass="40359">MIPVSIQARQALDKLLLPFMLLIAVAVILLGQADRSLTHTARMLVADMLSPIWSLVAEPGERVAAAVSEVRGISHLAEENASLRAENETLRGWYDVAVSLTQENQTLKNNLRWMPEPVPSFVTGRVIADAGGLYSHAVLIGAGPQNGVHVGNVALAADGFAGRVTETGQRSARILLINDLSSRIPVTLEASHGSAIMTGDNSSSPRLMYYAQDNHPIEGERVVTSGQANLLPAGLPIGVVHYARPGQPVVTPYARLDHLSILRVFDFEVASIDAPDAPGRVPLAPLHAGAGPNGALPGTGARDGEAGDGTTLSGATLGGVIGIRPHERDEKSTPQDSDDTTPARREVNPGVQAPGAPAADPSLSGRKRVQNPIPAYPPPFTERG</sequence>
<name>A0A511X8K4_9PROT</name>
<comment type="caution">
    <text evidence="8">The sequence shown here is derived from an EMBL/GenBank/DDBJ whole genome shotgun (WGS) entry which is preliminary data.</text>
</comment>
<dbReference type="EMBL" id="BJYF01000006">
    <property type="protein sequence ID" value="GEN59272.1"/>
    <property type="molecule type" value="Genomic_DNA"/>
</dbReference>
<gene>
    <name evidence="8" type="ORF">ANI02nite_11560</name>
</gene>
<reference evidence="8 9" key="1">
    <citation type="submission" date="2019-07" db="EMBL/GenBank/DDBJ databases">
        <title>Whole genome shotgun sequence of Acetobacter nitrogenifigens NBRC 105050.</title>
        <authorList>
            <person name="Hosoyama A."/>
            <person name="Uohara A."/>
            <person name="Ohji S."/>
            <person name="Ichikawa N."/>
        </authorList>
    </citation>
    <scope>NUCLEOTIDE SEQUENCE [LARGE SCALE GENOMIC DNA]</scope>
    <source>
        <strain evidence="8 9">NBRC 105050</strain>
    </source>
</reference>
<feature type="transmembrane region" description="Helical" evidence="6">
    <location>
        <begin position="15"/>
        <end position="33"/>
    </location>
</feature>
<dbReference type="InterPro" id="IPR007221">
    <property type="entry name" value="MreC"/>
</dbReference>
<evidence type="ECO:0000313" key="8">
    <source>
        <dbReference type="EMBL" id="GEN59272.1"/>
    </source>
</evidence>
<feature type="compositionally biased region" description="Basic and acidic residues" evidence="5">
    <location>
        <begin position="324"/>
        <end position="333"/>
    </location>
</feature>
<evidence type="ECO:0000313" key="9">
    <source>
        <dbReference type="Proteomes" id="UP000321635"/>
    </source>
</evidence>
<feature type="region of interest" description="Disordered" evidence="5">
    <location>
        <begin position="283"/>
        <end position="384"/>
    </location>
</feature>
<keyword evidence="6" id="KW-0472">Membrane</keyword>
<evidence type="ECO:0000256" key="3">
    <source>
        <dbReference type="ARBA" id="ARBA00022960"/>
    </source>
</evidence>
<accession>A0A511X8K4</accession>
<evidence type="ECO:0000256" key="1">
    <source>
        <dbReference type="ARBA" id="ARBA00009369"/>
    </source>
</evidence>
<evidence type="ECO:0000256" key="2">
    <source>
        <dbReference type="ARBA" id="ARBA00013855"/>
    </source>
</evidence>
<evidence type="ECO:0000256" key="5">
    <source>
        <dbReference type="SAM" id="MobiDB-lite"/>
    </source>
</evidence>
<dbReference type="InterPro" id="IPR042175">
    <property type="entry name" value="Cell/Rod_MreC_2"/>
</dbReference>
<evidence type="ECO:0000259" key="7">
    <source>
        <dbReference type="Pfam" id="PF04085"/>
    </source>
</evidence>
<dbReference type="NCBIfam" id="NF010512">
    <property type="entry name" value="PRK13922.12-1"/>
    <property type="match status" value="1"/>
</dbReference>
<dbReference type="PANTHER" id="PTHR34138">
    <property type="entry name" value="CELL SHAPE-DETERMINING PROTEIN MREC"/>
    <property type="match status" value="1"/>
</dbReference>
<feature type="domain" description="Rod shape-determining protein MreC beta-barrel core" evidence="7">
    <location>
        <begin position="126"/>
        <end position="264"/>
    </location>
</feature>
<proteinExistence type="inferred from homology"/>
<keyword evidence="3" id="KW-0133">Cell shape</keyword>
<dbReference type="GO" id="GO:0005886">
    <property type="term" value="C:plasma membrane"/>
    <property type="evidence" value="ECO:0007669"/>
    <property type="project" value="TreeGrafter"/>
</dbReference>
<dbReference type="STRING" id="1120919.GCA_000429165_02120"/>
<comment type="similarity">
    <text evidence="1">Belongs to the MreC family.</text>
</comment>
<dbReference type="OrthoDB" id="8478127at2"/>
<dbReference type="Gene3D" id="2.40.10.350">
    <property type="entry name" value="Rod shape-determining protein MreC, domain 2"/>
    <property type="match status" value="1"/>
</dbReference>
<dbReference type="Pfam" id="PF04085">
    <property type="entry name" value="MreC"/>
    <property type="match status" value="1"/>
</dbReference>
<protein>
    <recommendedName>
        <fullName evidence="2">Cell shape-determining protein MreC</fullName>
    </recommendedName>
    <alternativeName>
        <fullName evidence="4">Cell shape protein MreC</fullName>
    </alternativeName>
</protein>
<evidence type="ECO:0000256" key="6">
    <source>
        <dbReference type="SAM" id="Phobius"/>
    </source>
</evidence>
<evidence type="ECO:0000256" key="4">
    <source>
        <dbReference type="ARBA" id="ARBA00032089"/>
    </source>
</evidence>
<dbReference type="InterPro" id="IPR055342">
    <property type="entry name" value="MreC_beta-barrel_core"/>
</dbReference>
<dbReference type="PANTHER" id="PTHR34138:SF1">
    <property type="entry name" value="CELL SHAPE-DETERMINING PROTEIN MREC"/>
    <property type="match status" value="1"/>
</dbReference>
<keyword evidence="6" id="KW-1133">Transmembrane helix</keyword>
<dbReference type="GO" id="GO:0008360">
    <property type="term" value="P:regulation of cell shape"/>
    <property type="evidence" value="ECO:0007669"/>
    <property type="project" value="UniProtKB-KW"/>
</dbReference>
<dbReference type="Proteomes" id="UP000321635">
    <property type="component" value="Unassembled WGS sequence"/>
</dbReference>
<feature type="compositionally biased region" description="Pro residues" evidence="5">
    <location>
        <begin position="374"/>
        <end position="384"/>
    </location>
</feature>